<gene>
    <name evidence="1" type="ORF">H4W29_005836</name>
</gene>
<name>A0ABR9IZD5_RHIVS</name>
<dbReference type="GO" id="GO:0032259">
    <property type="term" value="P:methylation"/>
    <property type="evidence" value="ECO:0007669"/>
    <property type="project" value="UniProtKB-KW"/>
</dbReference>
<reference evidence="1 2" key="1">
    <citation type="submission" date="2020-10" db="EMBL/GenBank/DDBJ databases">
        <title>Sequencing the genomes of 1000 actinobacteria strains.</title>
        <authorList>
            <person name="Klenk H.-P."/>
        </authorList>
    </citation>
    <scope>NUCLEOTIDE SEQUENCE [LARGE SCALE GENOMIC DNA]</scope>
    <source>
        <strain evidence="1 2">DSM 7307</strain>
    </source>
</reference>
<dbReference type="PANTHER" id="PTHR43861:SF1">
    <property type="entry name" value="TRANS-ACONITATE 2-METHYLTRANSFERASE"/>
    <property type="match status" value="1"/>
</dbReference>
<dbReference type="CDD" id="cd02440">
    <property type="entry name" value="AdoMet_MTases"/>
    <property type="match status" value="1"/>
</dbReference>
<keyword evidence="2" id="KW-1185">Reference proteome</keyword>
<keyword evidence="1" id="KW-0808">Transferase</keyword>
<dbReference type="PANTHER" id="PTHR43861">
    <property type="entry name" value="TRANS-ACONITATE 2-METHYLTRANSFERASE-RELATED"/>
    <property type="match status" value="1"/>
</dbReference>
<dbReference type="InterPro" id="IPR029063">
    <property type="entry name" value="SAM-dependent_MTases_sf"/>
</dbReference>
<dbReference type="Proteomes" id="UP000620262">
    <property type="component" value="Unassembled WGS sequence"/>
</dbReference>
<comment type="caution">
    <text evidence="1">The sequence shown here is derived from an EMBL/GenBank/DDBJ whole genome shotgun (WGS) entry which is preliminary data.</text>
</comment>
<evidence type="ECO:0000313" key="1">
    <source>
        <dbReference type="EMBL" id="MBE1508591.1"/>
    </source>
</evidence>
<evidence type="ECO:0000313" key="2">
    <source>
        <dbReference type="Proteomes" id="UP000620262"/>
    </source>
</evidence>
<accession>A0ABR9IZD5</accession>
<dbReference type="EMBL" id="JADBEC010000002">
    <property type="protein sequence ID" value="MBE1508591.1"/>
    <property type="molecule type" value="Genomic_DNA"/>
</dbReference>
<dbReference type="RefSeq" id="WP_192732167.1">
    <property type="nucleotide sequence ID" value="NZ_BAAAVL010000010.1"/>
</dbReference>
<dbReference type="Pfam" id="PF13489">
    <property type="entry name" value="Methyltransf_23"/>
    <property type="match status" value="1"/>
</dbReference>
<dbReference type="GO" id="GO:0008168">
    <property type="term" value="F:methyltransferase activity"/>
    <property type="evidence" value="ECO:0007669"/>
    <property type="project" value="UniProtKB-KW"/>
</dbReference>
<organism evidence="1 2">
    <name type="scientific">Rhizobium viscosum</name>
    <name type="common">Arthrobacter viscosus</name>
    <dbReference type="NCBI Taxonomy" id="1673"/>
    <lineage>
        <taxon>Bacteria</taxon>
        <taxon>Pseudomonadati</taxon>
        <taxon>Pseudomonadota</taxon>
        <taxon>Alphaproteobacteria</taxon>
        <taxon>Hyphomicrobiales</taxon>
        <taxon>Rhizobiaceae</taxon>
        <taxon>Rhizobium/Agrobacterium group</taxon>
        <taxon>Rhizobium</taxon>
    </lineage>
</organism>
<proteinExistence type="predicted"/>
<dbReference type="SUPFAM" id="SSF53335">
    <property type="entry name" value="S-adenosyl-L-methionine-dependent methyltransferases"/>
    <property type="match status" value="1"/>
</dbReference>
<dbReference type="Gene3D" id="3.40.50.150">
    <property type="entry name" value="Vaccinia Virus protein VP39"/>
    <property type="match status" value="1"/>
</dbReference>
<sequence>MSRKLEYTLVDGIRCYSPEVATSYSDYPDSGFDLTQEYSTSSFWVRSRSRLFKYLVEKYLPKTEKAKLLEVGCGTGDFLRQLVGNNRLEITGSEIYLKGLRYAQENLPEVSFVQFDVTQGPIDDQFDMVVSFDVLEHVEEDVQALANIHNMLNANGVVIISVPQHMFMWSELDVLVKHKRRYSRRELCEKLTSTGYKVTYATSFVFTLFPIMCLSRLLERKRSPTTSDEAELEKRVHFSGFSNFVLNAFMKLDELMIRLGLSLPFGGTLVVVASKA</sequence>
<protein>
    <submittedName>
        <fullName evidence="1">2-polyprenyl-3-methyl-5-hydroxy-6-metoxy-1, 4-benzoquinol methylase</fullName>
    </submittedName>
</protein>
<keyword evidence="1" id="KW-0489">Methyltransferase</keyword>